<feature type="non-terminal residue" evidence="2">
    <location>
        <position position="1"/>
    </location>
</feature>
<proteinExistence type="predicted"/>
<dbReference type="SUPFAM" id="SSF50939">
    <property type="entry name" value="Sialidases"/>
    <property type="match status" value="2"/>
</dbReference>
<dbReference type="PANTHER" id="PTHR43739:SF5">
    <property type="entry name" value="EXO-ALPHA-SIALIDASE"/>
    <property type="match status" value="1"/>
</dbReference>
<dbReference type="Gene3D" id="2.130.10.10">
    <property type="entry name" value="YVTN repeat-like/Quinoprotein amine dehydrogenase"/>
    <property type="match status" value="2"/>
</dbReference>
<evidence type="ECO:0000313" key="2">
    <source>
        <dbReference type="EMBL" id="SVB21597.1"/>
    </source>
</evidence>
<gene>
    <name evidence="2" type="ORF">METZ01_LOCUS174451</name>
</gene>
<protein>
    <recommendedName>
        <fullName evidence="3">Sortilin N-terminal domain-containing protein</fullName>
    </recommendedName>
</protein>
<organism evidence="2">
    <name type="scientific">marine metagenome</name>
    <dbReference type="NCBI Taxonomy" id="408172"/>
    <lineage>
        <taxon>unclassified sequences</taxon>
        <taxon>metagenomes</taxon>
        <taxon>ecological metagenomes</taxon>
    </lineage>
</organism>
<dbReference type="GO" id="GO:0010411">
    <property type="term" value="P:xyloglucan metabolic process"/>
    <property type="evidence" value="ECO:0007669"/>
    <property type="project" value="TreeGrafter"/>
</dbReference>
<dbReference type="EMBL" id="UINC01033007">
    <property type="protein sequence ID" value="SVB21597.1"/>
    <property type="molecule type" value="Genomic_DNA"/>
</dbReference>
<evidence type="ECO:0008006" key="3">
    <source>
        <dbReference type="Google" id="ProtNLM"/>
    </source>
</evidence>
<name>A0A382C887_9ZZZZ</name>
<feature type="non-terminal residue" evidence="2">
    <location>
        <position position="664"/>
    </location>
</feature>
<evidence type="ECO:0000256" key="1">
    <source>
        <dbReference type="SAM" id="MobiDB-lite"/>
    </source>
</evidence>
<reference evidence="2" key="1">
    <citation type="submission" date="2018-05" db="EMBL/GenBank/DDBJ databases">
        <authorList>
            <person name="Lanie J.A."/>
            <person name="Ng W.-L."/>
            <person name="Kazmierczak K.M."/>
            <person name="Andrzejewski T.M."/>
            <person name="Davidsen T.M."/>
            <person name="Wayne K.J."/>
            <person name="Tettelin H."/>
            <person name="Glass J.I."/>
            <person name="Rusch D."/>
            <person name="Podicherti R."/>
            <person name="Tsui H.-C.T."/>
            <person name="Winkler M.E."/>
        </authorList>
    </citation>
    <scope>NUCLEOTIDE SEQUENCE</scope>
</reference>
<dbReference type="InterPro" id="IPR036278">
    <property type="entry name" value="Sialidase_sf"/>
</dbReference>
<accession>A0A382C887</accession>
<dbReference type="CDD" id="cd15482">
    <property type="entry name" value="Sialidase_non-viral"/>
    <property type="match status" value="1"/>
</dbReference>
<dbReference type="PANTHER" id="PTHR43739">
    <property type="entry name" value="XYLOGLUCANASE (EUROFUNG)"/>
    <property type="match status" value="1"/>
</dbReference>
<dbReference type="InterPro" id="IPR015943">
    <property type="entry name" value="WD40/YVTN_repeat-like_dom_sf"/>
</dbReference>
<feature type="region of interest" description="Disordered" evidence="1">
    <location>
        <begin position="320"/>
        <end position="341"/>
    </location>
</feature>
<sequence length="664" mass="73731">WQAHRNFWHLSSGGPDSALFRSTDGGDTWSEVSKHPGFPSGMLGKIGVTVSPAQSNRVWALVECEKAGLYRSDDCGDTWQLMSPNRDLLHRPWYYTHVFADTTHPDTVYVTNFQMWKSTDGGKDFHEVTTPHGDNHDLWIDPFNNQRMVQGNDGGANVSFNGGETWSTIYNQSTAQIYRMDIDNQFPYRVYGTQQDNTSISVPSAAEWGVITMADCTIPGTGESGFITVHPEDPNIVYVGCVGSSPGGNGALQRYDHSTRQARLINVWPEQQTGVPQRELKYRFAWTFPIVFSPHDPNTLYAGGSHLFRTRNEGQSWEAISPDLSRNDPEKLGSSGGPLTGDGASAEAYASLATFAESPHRPGELWAGTDDGLVHTSKDGGQNWRNVTPKAMPDLAYVGTVEISPHDADTIYLTATRYKLDDYDPYLFQSKDGGKSWQSIAGDFPDGEITRVLRTDPVRAGLLFVGTETGVFYTLNDGRNWIRMQGGIPVAPVYDLKIKDSDLVAATHGRSFWILDDITPLRKISTNKRKKGDLVLFKPRPTYRLKLQWASGMIFTGDGKAYGPAFGLPGTTYPVKLADGTTERRHLDAGENPPAGAIIYYWLDNTPEDELALSLQDAEGNTITQFSSDESQDPNQRLTKHKGMNRFIWNIRYPGPEKLDPDLV</sequence>
<dbReference type="InterPro" id="IPR052025">
    <property type="entry name" value="Xyloglucanase_GH74"/>
</dbReference>
<dbReference type="AlphaFoldDB" id="A0A382C887"/>